<dbReference type="NCBIfam" id="TIGR01352">
    <property type="entry name" value="tonB_Cterm"/>
    <property type="match status" value="1"/>
</dbReference>
<dbReference type="InterPro" id="IPR051045">
    <property type="entry name" value="TonB-dependent_transducer"/>
</dbReference>
<keyword evidence="3" id="KW-0813">Transport</keyword>
<dbReference type="InterPro" id="IPR037682">
    <property type="entry name" value="TonB_C"/>
</dbReference>
<sequence>MLVPSMMEVRTMGWFETASIIAASVSALFGDIQAEEASSASAAPPKMISNPIGFEDYPQRALRNNEEGYVSVDVSVSADGAPLSCEITESAGHSALDEATCRRLMKARFEPARDPHGVAVAGNFHTSVGWSMPSPGVVPDNRVFVPVAALPNGYVEATSTFLSFDAAGSLATCEIKASSGSKAFDEIACDLLRKQMKIAPPHALGNAPAAGYRYVPVAAFPTSRR</sequence>
<keyword evidence="9" id="KW-0472">Membrane</keyword>
<evidence type="ECO:0000256" key="6">
    <source>
        <dbReference type="ARBA" id="ARBA00022692"/>
    </source>
</evidence>
<evidence type="ECO:0000256" key="9">
    <source>
        <dbReference type="ARBA" id="ARBA00023136"/>
    </source>
</evidence>
<evidence type="ECO:0000256" key="2">
    <source>
        <dbReference type="ARBA" id="ARBA00006555"/>
    </source>
</evidence>
<dbReference type="GO" id="GO:0055085">
    <property type="term" value="P:transmembrane transport"/>
    <property type="evidence" value="ECO:0007669"/>
    <property type="project" value="InterPro"/>
</dbReference>
<dbReference type="AlphaFoldDB" id="A0A7Y9FPB4"/>
<feature type="domain" description="TonB C-terminal" evidence="10">
    <location>
        <begin position="42"/>
        <end position="139"/>
    </location>
</feature>
<gene>
    <name evidence="11" type="ORF">HD841_002790</name>
</gene>
<dbReference type="RefSeq" id="WP_179509444.1">
    <property type="nucleotide sequence ID" value="NZ_JACCBY010000004.1"/>
</dbReference>
<evidence type="ECO:0000313" key="12">
    <source>
        <dbReference type="Proteomes" id="UP000517753"/>
    </source>
</evidence>
<keyword evidence="4" id="KW-1003">Cell membrane</keyword>
<dbReference type="PANTHER" id="PTHR33446">
    <property type="entry name" value="PROTEIN TONB-RELATED"/>
    <property type="match status" value="1"/>
</dbReference>
<reference evidence="11 12" key="2">
    <citation type="submission" date="2020-08" db="EMBL/GenBank/DDBJ databases">
        <title>The Agave Microbiome: Exploring the role of microbial communities in plant adaptations to desert environments.</title>
        <authorList>
            <person name="Partida-Martinez L.P."/>
        </authorList>
    </citation>
    <scope>NUCLEOTIDE SEQUENCE [LARGE SCALE GENOMIC DNA]</scope>
    <source>
        <strain evidence="11 12">AS2.3</strain>
    </source>
</reference>
<name>A0A7Y9FPB4_9SPHN</name>
<reference evidence="11 12" key="1">
    <citation type="submission" date="2020-07" db="EMBL/GenBank/DDBJ databases">
        <authorList>
            <person name="Partida-Martinez L."/>
            <person name="Huntemann M."/>
            <person name="Clum A."/>
            <person name="Wang J."/>
            <person name="Palaniappan K."/>
            <person name="Ritter S."/>
            <person name="Chen I.-M."/>
            <person name="Stamatis D."/>
            <person name="Reddy T."/>
            <person name="O'Malley R."/>
            <person name="Daum C."/>
            <person name="Shapiro N."/>
            <person name="Ivanova N."/>
            <person name="Kyrpides N."/>
            <person name="Woyke T."/>
        </authorList>
    </citation>
    <scope>NUCLEOTIDE SEQUENCE [LARGE SCALE GENOMIC DNA]</scope>
    <source>
        <strain evidence="11 12">AS2.3</strain>
    </source>
</reference>
<dbReference type="Pfam" id="PF03544">
    <property type="entry name" value="TonB_C"/>
    <property type="match status" value="1"/>
</dbReference>
<dbReference type="Proteomes" id="UP000517753">
    <property type="component" value="Unassembled WGS sequence"/>
</dbReference>
<comment type="caution">
    <text evidence="11">The sequence shown here is derived from an EMBL/GenBank/DDBJ whole genome shotgun (WGS) entry which is preliminary data.</text>
</comment>
<proteinExistence type="inferred from homology"/>
<comment type="subcellular location">
    <subcellularLocation>
        <location evidence="1">Cell inner membrane</location>
        <topology evidence="1">Single-pass membrane protein</topology>
        <orientation evidence="1">Periplasmic side</orientation>
    </subcellularLocation>
</comment>
<accession>A0A7Y9FPB4</accession>
<comment type="similarity">
    <text evidence="2">Belongs to the TonB family.</text>
</comment>
<dbReference type="PROSITE" id="PS52015">
    <property type="entry name" value="TONB_CTD"/>
    <property type="match status" value="1"/>
</dbReference>
<dbReference type="GO" id="GO:0098797">
    <property type="term" value="C:plasma membrane protein complex"/>
    <property type="evidence" value="ECO:0007669"/>
    <property type="project" value="TreeGrafter"/>
</dbReference>
<evidence type="ECO:0000256" key="7">
    <source>
        <dbReference type="ARBA" id="ARBA00022927"/>
    </source>
</evidence>
<dbReference type="InterPro" id="IPR006260">
    <property type="entry name" value="TonB/TolA_C"/>
</dbReference>
<dbReference type="Gene3D" id="3.30.1150.10">
    <property type="match status" value="1"/>
</dbReference>
<dbReference type="EMBL" id="JACCBY010000004">
    <property type="protein sequence ID" value="NYD90983.1"/>
    <property type="molecule type" value="Genomic_DNA"/>
</dbReference>
<dbReference type="PANTHER" id="PTHR33446:SF2">
    <property type="entry name" value="PROTEIN TONB"/>
    <property type="match status" value="1"/>
</dbReference>
<keyword evidence="5" id="KW-0997">Cell inner membrane</keyword>
<keyword evidence="6" id="KW-0812">Transmembrane</keyword>
<keyword evidence="12" id="KW-1185">Reference proteome</keyword>
<evidence type="ECO:0000256" key="3">
    <source>
        <dbReference type="ARBA" id="ARBA00022448"/>
    </source>
</evidence>
<dbReference type="GO" id="GO:0031992">
    <property type="term" value="F:energy transducer activity"/>
    <property type="evidence" value="ECO:0007669"/>
    <property type="project" value="TreeGrafter"/>
</dbReference>
<keyword evidence="8" id="KW-1133">Transmembrane helix</keyword>
<organism evidence="11 12">
    <name type="scientific">Sphingomonas melonis</name>
    <dbReference type="NCBI Taxonomy" id="152682"/>
    <lineage>
        <taxon>Bacteria</taxon>
        <taxon>Pseudomonadati</taxon>
        <taxon>Pseudomonadota</taxon>
        <taxon>Alphaproteobacteria</taxon>
        <taxon>Sphingomonadales</taxon>
        <taxon>Sphingomonadaceae</taxon>
        <taxon>Sphingomonas</taxon>
    </lineage>
</organism>
<evidence type="ECO:0000313" key="11">
    <source>
        <dbReference type="EMBL" id="NYD90983.1"/>
    </source>
</evidence>
<keyword evidence="7" id="KW-0653">Protein transport</keyword>
<evidence type="ECO:0000256" key="1">
    <source>
        <dbReference type="ARBA" id="ARBA00004383"/>
    </source>
</evidence>
<evidence type="ECO:0000256" key="5">
    <source>
        <dbReference type="ARBA" id="ARBA00022519"/>
    </source>
</evidence>
<evidence type="ECO:0000256" key="4">
    <source>
        <dbReference type="ARBA" id="ARBA00022475"/>
    </source>
</evidence>
<evidence type="ECO:0000256" key="8">
    <source>
        <dbReference type="ARBA" id="ARBA00022989"/>
    </source>
</evidence>
<dbReference type="SUPFAM" id="SSF74653">
    <property type="entry name" value="TolA/TonB C-terminal domain"/>
    <property type="match status" value="1"/>
</dbReference>
<evidence type="ECO:0000259" key="10">
    <source>
        <dbReference type="PROSITE" id="PS52015"/>
    </source>
</evidence>
<dbReference type="GO" id="GO:0015031">
    <property type="term" value="P:protein transport"/>
    <property type="evidence" value="ECO:0007669"/>
    <property type="project" value="UniProtKB-KW"/>
</dbReference>
<protein>
    <submittedName>
        <fullName evidence="11">TonB family protein</fullName>
    </submittedName>
</protein>